<dbReference type="KEGG" id="mhd:Marky_1329"/>
<gene>
    <name evidence="1" type="ordered locus">Marky_1329</name>
</gene>
<dbReference type="EMBL" id="CP002630">
    <property type="protein sequence ID" value="AEB12066.1"/>
    <property type="molecule type" value="Genomic_DNA"/>
</dbReference>
<dbReference type="Pfam" id="PF10604">
    <property type="entry name" value="Polyketide_cyc2"/>
    <property type="match status" value="1"/>
</dbReference>
<dbReference type="RefSeq" id="WP_013704113.1">
    <property type="nucleotide sequence ID" value="NC_015387.1"/>
</dbReference>
<dbReference type="STRING" id="869210.Marky_1329"/>
<dbReference type="Proteomes" id="UP000007030">
    <property type="component" value="Chromosome"/>
</dbReference>
<dbReference type="HOGENOM" id="CLU_1650135_0_0_0"/>
<evidence type="ECO:0000313" key="1">
    <source>
        <dbReference type="EMBL" id="AEB12066.1"/>
    </source>
</evidence>
<organism evidence="1 2">
    <name type="scientific">Marinithermus hydrothermalis (strain DSM 14884 / JCM 11576 / T1)</name>
    <dbReference type="NCBI Taxonomy" id="869210"/>
    <lineage>
        <taxon>Bacteria</taxon>
        <taxon>Thermotogati</taxon>
        <taxon>Deinococcota</taxon>
        <taxon>Deinococci</taxon>
        <taxon>Thermales</taxon>
        <taxon>Thermaceae</taxon>
        <taxon>Marinithermus</taxon>
    </lineage>
</organism>
<dbReference type="InterPro" id="IPR047137">
    <property type="entry name" value="ORF3"/>
</dbReference>
<keyword evidence="2" id="KW-1185">Reference proteome</keyword>
<name>F2NLG7_MARHT</name>
<protein>
    <submittedName>
        <fullName evidence="1">Polyketide cyclase/dehydrase</fullName>
    </submittedName>
</protein>
<dbReference type="InterPro" id="IPR019587">
    <property type="entry name" value="Polyketide_cyclase/dehydratase"/>
</dbReference>
<reference evidence="1 2" key="1">
    <citation type="journal article" date="2012" name="Stand. Genomic Sci.">
        <title>Complete genome sequence of the aerobic, heterotroph Marinithermus hydrothermalis type strain (T1(T)) from a deep-sea hydrothermal vent chimney.</title>
        <authorList>
            <person name="Copeland A."/>
            <person name="Gu W."/>
            <person name="Yasawong M."/>
            <person name="Lapidus A."/>
            <person name="Lucas S."/>
            <person name="Deshpande S."/>
            <person name="Pagani I."/>
            <person name="Tapia R."/>
            <person name="Cheng J.F."/>
            <person name="Goodwin L.A."/>
            <person name="Pitluck S."/>
            <person name="Liolios K."/>
            <person name="Ivanova N."/>
            <person name="Mavromatis K."/>
            <person name="Mikhailova N."/>
            <person name="Pati A."/>
            <person name="Chen A."/>
            <person name="Palaniappan K."/>
            <person name="Land M."/>
            <person name="Pan C."/>
            <person name="Brambilla E.M."/>
            <person name="Rohde M."/>
            <person name="Tindall B.J."/>
            <person name="Sikorski J."/>
            <person name="Goker M."/>
            <person name="Detter J.C."/>
            <person name="Bristow J."/>
            <person name="Eisen J.A."/>
            <person name="Markowitz V."/>
            <person name="Hugenholtz P."/>
            <person name="Kyrpides N.C."/>
            <person name="Klenk H.P."/>
            <person name="Woyke T."/>
        </authorList>
    </citation>
    <scope>NUCLEOTIDE SEQUENCE [LARGE SCALE GENOMIC DNA]</scope>
    <source>
        <strain evidence="2">DSM 14884 / JCM 11576 / T1</strain>
    </source>
</reference>
<dbReference type="AlphaFoldDB" id="F2NLG7"/>
<dbReference type="PANTHER" id="PTHR33824:SF7">
    <property type="entry name" value="POLYKETIDE CYCLASE_DEHYDRASE AND LIPID TRANSPORT SUPERFAMILY PROTEIN"/>
    <property type="match status" value="1"/>
</dbReference>
<dbReference type="InterPro" id="IPR023393">
    <property type="entry name" value="START-like_dom_sf"/>
</dbReference>
<sequence>MPLMVEEFEAVIRAPVETVWEALTDFATWPSWSTYIQSVDRAERGWRFVARGMPPVNLVWVAESTRREPPRYLEWRSVEGAQHDIDTTGWVRLEPTPEGTRLTVHFEGRPHFASRLVDRAAEVYAMLFGEPHKLLKVTLEEFKAHVEQQAQRASA</sequence>
<dbReference type="SUPFAM" id="SSF55961">
    <property type="entry name" value="Bet v1-like"/>
    <property type="match status" value="1"/>
</dbReference>
<dbReference type="eggNOG" id="COG5637">
    <property type="taxonomic scope" value="Bacteria"/>
</dbReference>
<evidence type="ECO:0000313" key="2">
    <source>
        <dbReference type="Proteomes" id="UP000007030"/>
    </source>
</evidence>
<accession>F2NLG7</accession>
<dbReference type="Gene3D" id="3.30.530.20">
    <property type="match status" value="1"/>
</dbReference>
<proteinExistence type="predicted"/>
<dbReference type="PANTHER" id="PTHR33824">
    <property type="entry name" value="POLYKETIDE CYCLASE/DEHYDRASE AND LIPID TRANSPORT SUPERFAMILY PROTEIN"/>
    <property type="match status" value="1"/>
</dbReference>